<reference evidence="2" key="1">
    <citation type="submission" date="2016-05" db="EMBL/GenBank/DDBJ databases">
        <authorList>
            <person name="Lavstsen T."/>
            <person name="Jespersen J.S."/>
        </authorList>
    </citation>
    <scope>NUCLEOTIDE SEQUENCE</scope>
    <source>
        <tissue evidence="2">Brain</tissue>
    </source>
</reference>
<sequence>PSWAIQPLAQKNPYFLTLQCLHLNNLFTHLYTYIQNHIYEVHFMVAFKKTILYFLGIPVFIQFSDLNCRFSICLLCCVILYY</sequence>
<gene>
    <name evidence="2" type="primary">Nfu_g_1_016206</name>
</gene>
<reference evidence="2" key="2">
    <citation type="submission" date="2016-06" db="EMBL/GenBank/DDBJ databases">
        <title>The genome of a short-lived fish provides insights into sex chromosome evolution and the genetic control of aging.</title>
        <authorList>
            <person name="Reichwald K."/>
            <person name="Felder M."/>
            <person name="Petzold A."/>
            <person name="Koch P."/>
            <person name="Groth M."/>
            <person name="Platzer M."/>
        </authorList>
    </citation>
    <scope>NUCLEOTIDE SEQUENCE</scope>
    <source>
        <tissue evidence="2">Brain</tissue>
    </source>
</reference>
<dbReference type="AlphaFoldDB" id="A0A1A8JDR0"/>
<evidence type="ECO:0000256" key="1">
    <source>
        <dbReference type="SAM" id="Phobius"/>
    </source>
</evidence>
<accession>A0A1A8JDR0</accession>
<organism evidence="2">
    <name type="scientific">Nothobranchius kuhntae</name>
    <name type="common">Beira killifish</name>
    <dbReference type="NCBI Taxonomy" id="321403"/>
    <lineage>
        <taxon>Eukaryota</taxon>
        <taxon>Metazoa</taxon>
        <taxon>Chordata</taxon>
        <taxon>Craniata</taxon>
        <taxon>Vertebrata</taxon>
        <taxon>Euteleostomi</taxon>
        <taxon>Actinopterygii</taxon>
        <taxon>Neopterygii</taxon>
        <taxon>Teleostei</taxon>
        <taxon>Neoteleostei</taxon>
        <taxon>Acanthomorphata</taxon>
        <taxon>Ovalentaria</taxon>
        <taxon>Atherinomorphae</taxon>
        <taxon>Cyprinodontiformes</taxon>
        <taxon>Nothobranchiidae</taxon>
        <taxon>Nothobranchius</taxon>
    </lineage>
</organism>
<feature type="non-terminal residue" evidence="2">
    <location>
        <position position="82"/>
    </location>
</feature>
<protein>
    <submittedName>
        <fullName evidence="2">Uncharacterized protein</fullName>
    </submittedName>
</protein>
<proteinExistence type="predicted"/>
<feature type="non-terminal residue" evidence="2">
    <location>
        <position position="1"/>
    </location>
</feature>
<feature type="transmembrane region" description="Helical" evidence="1">
    <location>
        <begin position="51"/>
        <end position="81"/>
    </location>
</feature>
<keyword evidence="1" id="KW-0812">Transmembrane</keyword>
<dbReference type="EMBL" id="HAED01021322">
    <property type="protein sequence ID" value="SBR08004.1"/>
    <property type="molecule type" value="Transcribed_RNA"/>
</dbReference>
<evidence type="ECO:0000313" key="2">
    <source>
        <dbReference type="EMBL" id="SBR08004.1"/>
    </source>
</evidence>
<keyword evidence="1" id="KW-0472">Membrane</keyword>
<name>A0A1A8JDR0_NOTKU</name>
<keyword evidence="1" id="KW-1133">Transmembrane helix</keyword>